<reference evidence="3" key="1">
    <citation type="submission" date="2022-08" db="EMBL/GenBank/DDBJ databases">
        <title>Novel sulfate-reducing endosymbionts in the free-living metamonad Anaeramoeba.</title>
        <authorList>
            <person name="Jerlstrom-Hultqvist J."/>
            <person name="Cepicka I."/>
            <person name="Gallot-Lavallee L."/>
            <person name="Salas-Leiva D."/>
            <person name="Curtis B.A."/>
            <person name="Zahonova K."/>
            <person name="Pipaliya S."/>
            <person name="Dacks J."/>
            <person name="Roger A.J."/>
        </authorList>
    </citation>
    <scope>NUCLEOTIDE SEQUENCE</scope>
    <source>
        <strain evidence="3">Schooner1</strain>
    </source>
</reference>
<dbReference type="Proteomes" id="UP001150062">
    <property type="component" value="Unassembled WGS sequence"/>
</dbReference>
<feature type="domain" description="BTB" evidence="2">
    <location>
        <begin position="23"/>
        <end position="95"/>
    </location>
</feature>
<gene>
    <name evidence="3" type="ORF">M0813_13856</name>
</gene>
<evidence type="ECO:0000313" key="3">
    <source>
        <dbReference type="EMBL" id="KAJ6252793.1"/>
    </source>
</evidence>
<evidence type="ECO:0000313" key="4">
    <source>
        <dbReference type="Proteomes" id="UP001150062"/>
    </source>
</evidence>
<dbReference type="SMART" id="SM00225">
    <property type="entry name" value="BTB"/>
    <property type="match status" value="1"/>
</dbReference>
<comment type="caution">
    <text evidence="3">The sequence shown here is derived from an EMBL/GenBank/DDBJ whole genome shotgun (WGS) entry which is preliminary data.</text>
</comment>
<dbReference type="SUPFAM" id="SSF54695">
    <property type="entry name" value="POZ domain"/>
    <property type="match status" value="1"/>
</dbReference>
<proteinExistence type="predicted"/>
<dbReference type="Pfam" id="PF00651">
    <property type="entry name" value="BTB"/>
    <property type="match status" value="1"/>
</dbReference>
<dbReference type="InterPro" id="IPR000210">
    <property type="entry name" value="BTB/POZ_dom"/>
</dbReference>
<feature type="compositionally biased region" description="Acidic residues" evidence="1">
    <location>
        <begin position="714"/>
        <end position="737"/>
    </location>
</feature>
<feature type="compositionally biased region" description="Basic and acidic residues" evidence="1">
    <location>
        <begin position="504"/>
        <end position="593"/>
    </location>
</feature>
<dbReference type="PANTHER" id="PTHR45774">
    <property type="entry name" value="BTB/POZ DOMAIN-CONTAINING"/>
    <property type="match status" value="1"/>
</dbReference>
<feature type="compositionally biased region" description="Basic and acidic residues" evidence="1">
    <location>
        <begin position="415"/>
        <end position="495"/>
    </location>
</feature>
<protein>
    <submittedName>
        <fullName evidence="3">Btb (Poz) domain-containing 2a-related</fullName>
    </submittedName>
</protein>
<feature type="compositionally biased region" description="Acidic residues" evidence="1">
    <location>
        <begin position="694"/>
        <end position="704"/>
    </location>
</feature>
<dbReference type="PROSITE" id="PS50097">
    <property type="entry name" value="BTB"/>
    <property type="match status" value="1"/>
</dbReference>
<feature type="region of interest" description="Disordered" evidence="1">
    <location>
        <begin position="693"/>
        <end position="737"/>
    </location>
</feature>
<dbReference type="PANTHER" id="PTHR45774:SF3">
    <property type="entry name" value="BTB (POZ) DOMAIN-CONTAINING 2B-RELATED"/>
    <property type="match status" value="1"/>
</dbReference>
<dbReference type="Gene3D" id="3.30.710.10">
    <property type="entry name" value="Potassium Channel Kv1.1, Chain A"/>
    <property type="match status" value="1"/>
</dbReference>
<keyword evidence="4" id="KW-1185">Reference proteome</keyword>
<organism evidence="3 4">
    <name type="scientific">Anaeramoeba flamelloides</name>
    <dbReference type="NCBI Taxonomy" id="1746091"/>
    <lineage>
        <taxon>Eukaryota</taxon>
        <taxon>Metamonada</taxon>
        <taxon>Anaeramoebidae</taxon>
        <taxon>Anaeramoeba</taxon>
    </lineage>
</organism>
<feature type="compositionally biased region" description="Basic and acidic residues" evidence="1">
    <location>
        <begin position="601"/>
        <end position="656"/>
    </location>
</feature>
<evidence type="ECO:0000256" key="1">
    <source>
        <dbReference type="SAM" id="MobiDB-lite"/>
    </source>
</evidence>
<evidence type="ECO:0000259" key="2">
    <source>
        <dbReference type="PROSITE" id="PS50097"/>
    </source>
</evidence>
<dbReference type="EMBL" id="JAOAOG010000039">
    <property type="protein sequence ID" value="KAJ6252793.1"/>
    <property type="molecule type" value="Genomic_DNA"/>
</dbReference>
<sequence>MKGFYLRNFGEIIKPLQGSQLLSDVVFYVGKQEKEFYGHRFLFALTSNFWMKKLYPLGWRKSEQVLFKFRIPDFHPSVFQYCIDFVYQRRVSLSSDNVEGILRFACFFEMGDLISLCLKFIIPKLTFDNALLCLDQILQYENKYLQSRILGHIEENSKKYLSQKFCFNKLKEDTVKIILQSKKIEINEIDLFRRLLERAKNLVKIKNNNQVNQNLSNPKQLRDEIKNLIPLINLHLIGPSGLMEIHQTGIIDSSELFKILIKHEQTLFLEEEKRNEHLQTKELSQRGIEDKNETTQSLQFNYESDDFYSESSSDYPSDVEIIPNEENQEYQATSFVSNKTNDGSSSNISPVMVNDNNAEIDDYDNNFNLSGNQANVPQITTKNEETQSPMVIVQERNDDDNTSFYESINSSKNSKNNEKEKGRKEIENSKREKEIENANNGKETEDRKGGKEIEKEENKKETEKEIEKEAKEENEKEIEIEKNEKEIENQKNEKEIEIEENEKETEKEIEKEEKEKNERGAEEEKDGKETEKEKNEKEIENQKNEKEIEIEKNGKETEKGREKEEKEKKERETEEEKDEKEIENRKNEKEIENQKNQNEIEIEKNEKETEKKIEKEEKEKNGKGIAKEKNGKEEKEKNEKRSENEKKIEKENANKLEKEIYSDKEDKINIKIENDNFNQKKENIKKFQKNVFIDESESNDEESENSNFGHQNDMELENVMEEEEEEEEGEGEEEEEK</sequence>
<dbReference type="InterPro" id="IPR011333">
    <property type="entry name" value="SKP1/BTB/POZ_sf"/>
</dbReference>
<accession>A0ABQ8Z7K2</accession>
<feature type="region of interest" description="Disordered" evidence="1">
    <location>
        <begin position="396"/>
        <end position="656"/>
    </location>
</feature>
<name>A0ABQ8Z7K2_9EUKA</name>